<reference evidence="2" key="2">
    <citation type="submission" date="2021-04" db="EMBL/GenBank/DDBJ databases">
        <authorList>
            <person name="Gilroy R."/>
        </authorList>
    </citation>
    <scope>NUCLEOTIDE SEQUENCE</scope>
    <source>
        <strain evidence="2">CHK192-19661</strain>
    </source>
</reference>
<evidence type="ECO:0000313" key="2">
    <source>
        <dbReference type="EMBL" id="HIZ09763.1"/>
    </source>
</evidence>
<evidence type="ECO:0000313" key="3">
    <source>
        <dbReference type="Proteomes" id="UP000824025"/>
    </source>
</evidence>
<protein>
    <recommendedName>
        <fullName evidence="4">Glycoside hydrolase family 42 N-terminal domain-containing protein</fullName>
    </recommendedName>
</protein>
<name>A0A9D2IIN2_9FIRM</name>
<dbReference type="Gene3D" id="3.20.20.80">
    <property type="entry name" value="Glycosidases"/>
    <property type="match status" value="1"/>
</dbReference>
<gene>
    <name evidence="2" type="ORF">H9726_04655</name>
</gene>
<organism evidence="2 3">
    <name type="scientific">Candidatus Borkfalkia avicola</name>
    <dbReference type="NCBI Taxonomy" id="2838503"/>
    <lineage>
        <taxon>Bacteria</taxon>
        <taxon>Bacillati</taxon>
        <taxon>Bacillota</taxon>
        <taxon>Clostridia</taxon>
        <taxon>Christensenellales</taxon>
        <taxon>Christensenellaceae</taxon>
        <taxon>Candidatus Borkfalkia</taxon>
    </lineage>
</organism>
<dbReference type="AlphaFoldDB" id="A0A9D2IIN2"/>
<evidence type="ECO:0008006" key="4">
    <source>
        <dbReference type="Google" id="ProtNLM"/>
    </source>
</evidence>
<feature type="signal peptide" evidence="1">
    <location>
        <begin position="1"/>
        <end position="26"/>
    </location>
</feature>
<feature type="chain" id="PRO_5039127371" description="Glycoside hydrolase family 42 N-terminal domain-containing protein" evidence="1">
    <location>
        <begin position="27"/>
        <end position="450"/>
    </location>
</feature>
<sequence>MKGIRKTISVFLGAAMCAACIFPAAACGTQGGLDEMPQYTEDKTMLIGGWDNPPATAAAYKTAADMGLNFMFMGARFAAYGSEEYRRQVATAGEQGIKSMILVGSAQGSEATGGYDWVASYKDDPNVLGINYWDEPSYPVLQTTIQENLVWHNETFAGTDKAFYVNLYPNYVASGDLQGAYSDYLALYAQTMSRSETGDRWMSVDFYPLKLASGGSAVDTAWLGNLEQIAAARKETGAEIFHSFLLATPHYNYREISEADLRYQAWVNMAYGVNALSYFTYRRSSIESFGDSLVDMNGNPMPLYYGAQKVNAELHAIEDVYLSFDWQGMYPVTGSANEDVDGEGVSMYFRSLDHSLTELQAVSSVTAVQDTLVGEFTDKDGNYGYVVANFADPYFEEESDSSVTLAFRNANRAIVCKNGEIKTYQVTDNTLTINLDAGEGAFVVPVLLNV</sequence>
<reference evidence="2" key="1">
    <citation type="journal article" date="2021" name="PeerJ">
        <title>Extensive microbial diversity within the chicken gut microbiome revealed by metagenomics and culture.</title>
        <authorList>
            <person name="Gilroy R."/>
            <person name="Ravi A."/>
            <person name="Getino M."/>
            <person name="Pursley I."/>
            <person name="Horton D.L."/>
            <person name="Alikhan N.F."/>
            <person name="Baker D."/>
            <person name="Gharbi K."/>
            <person name="Hall N."/>
            <person name="Watson M."/>
            <person name="Adriaenssens E.M."/>
            <person name="Foster-Nyarko E."/>
            <person name="Jarju S."/>
            <person name="Secka A."/>
            <person name="Antonio M."/>
            <person name="Oren A."/>
            <person name="Chaudhuri R.R."/>
            <person name="La Ragione R."/>
            <person name="Hildebrand F."/>
            <person name="Pallen M.J."/>
        </authorList>
    </citation>
    <scope>NUCLEOTIDE SEQUENCE</scope>
    <source>
        <strain evidence="2">CHK192-19661</strain>
    </source>
</reference>
<dbReference type="Proteomes" id="UP000824025">
    <property type="component" value="Unassembled WGS sequence"/>
</dbReference>
<evidence type="ECO:0000256" key="1">
    <source>
        <dbReference type="SAM" id="SignalP"/>
    </source>
</evidence>
<proteinExistence type="predicted"/>
<keyword evidence="1" id="KW-0732">Signal</keyword>
<comment type="caution">
    <text evidence="2">The sequence shown here is derived from an EMBL/GenBank/DDBJ whole genome shotgun (WGS) entry which is preliminary data.</text>
</comment>
<accession>A0A9D2IIN2</accession>
<dbReference type="EMBL" id="DXCF01000025">
    <property type="protein sequence ID" value="HIZ09763.1"/>
    <property type="molecule type" value="Genomic_DNA"/>
</dbReference>